<dbReference type="SUPFAM" id="SSF82866">
    <property type="entry name" value="Multidrug efflux transporter AcrB transmembrane domain"/>
    <property type="match status" value="2"/>
</dbReference>
<keyword evidence="5 9" id="KW-0653">Protein transport</keyword>
<evidence type="ECO:0000313" key="15">
    <source>
        <dbReference type="Proteomes" id="UP000478208"/>
    </source>
</evidence>
<dbReference type="AlphaFoldDB" id="A0A6L6UAR6"/>
<evidence type="ECO:0000256" key="3">
    <source>
        <dbReference type="ARBA" id="ARBA00022475"/>
    </source>
</evidence>
<evidence type="ECO:0000256" key="1">
    <source>
        <dbReference type="ARBA" id="ARBA00004651"/>
    </source>
</evidence>
<dbReference type="Pfam" id="PF22599">
    <property type="entry name" value="SecDF_P1_head"/>
    <property type="match status" value="1"/>
</dbReference>
<keyword evidence="3 9" id="KW-1003">Cell membrane</keyword>
<feature type="transmembrane region" description="Helical" evidence="9">
    <location>
        <begin position="545"/>
        <end position="564"/>
    </location>
</feature>
<dbReference type="InterPro" id="IPR048634">
    <property type="entry name" value="SecD_SecF_C"/>
</dbReference>
<feature type="transmembrane region" description="Helical" evidence="9">
    <location>
        <begin position="698"/>
        <end position="719"/>
    </location>
</feature>
<accession>A0A6L6UAR6</accession>
<feature type="transmembrane region" description="Helical" evidence="9">
    <location>
        <begin position="640"/>
        <end position="664"/>
    </location>
</feature>
<dbReference type="PRINTS" id="PR01755">
    <property type="entry name" value="SECFTRNLCASE"/>
</dbReference>
<evidence type="ECO:0000256" key="4">
    <source>
        <dbReference type="ARBA" id="ARBA00022692"/>
    </source>
</evidence>
<dbReference type="PANTHER" id="PTHR30081:SF1">
    <property type="entry name" value="PROTEIN TRANSLOCASE SUBUNIT SECD"/>
    <property type="match status" value="1"/>
</dbReference>
<keyword evidence="2 9" id="KW-0813">Transport</keyword>
<comment type="similarity">
    <text evidence="10">Belongs to the SecD/SecF family. SecF subfamily.</text>
</comment>
<feature type="domain" description="SecDF P1 head subdomain" evidence="13">
    <location>
        <begin position="395"/>
        <end position="495"/>
    </location>
</feature>
<proteinExistence type="inferred from homology"/>
<dbReference type="InterPro" id="IPR005665">
    <property type="entry name" value="SecF_bac"/>
</dbReference>
<keyword evidence="15" id="KW-1185">Reference proteome</keyword>
<feature type="domain" description="Protein export membrane protein SecD/SecF C-terminal" evidence="11">
    <location>
        <begin position="815"/>
        <end position="997"/>
    </location>
</feature>
<evidence type="ECO:0000313" key="14">
    <source>
        <dbReference type="EMBL" id="MUU79461.1"/>
    </source>
</evidence>
<dbReference type="InterPro" id="IPR022813">
    <property type="entry name" value="SecD/SecF_arch_bac"/>
</dbReference>
<dbReference type="GO" id="GO:0065002">
    <property type="term" value="P:intracellular protein transmembrane transport"/>
    <property type="evidence" value="ECO:0007669"/>
    <property type="project" value="UniProtKB-UniRule"/>
</dbReference>
<dbReference type="HAMAP" id="MF_01464_B">
    <property type="entry name" value="SecF_B"/>
    <property type="match status" value="1"/>
</dbReference>
<keyword evidence="4 9" id="KW-0812">Transmembrane</keyword>
<keyword evidence="7 9" id="KW-0811">Translocation</keyword>
<dbReference type="Pfam" id="PF07549">
    <property type="entry name" value="Sec_GG"/>
    <property type="match status" value="2"/>
</dbReference>
<dbReference type="Pfam" id="PF21760">
    <property type="entry name" value="SecD_1st"/>
    <property type="match status" value="1"/>
</dbReference>
<dbReference type="HAMAP" id="MF_01463_B">
    <property type="entry name" value="SecD_B"/>
    <property type="match status" value="1"/>
</dbReference>
<dbReference type="GO" id="GO:0006605">
    <property type="term" value="P:protein targeting"/>
    <property type="evidence" value="ECO:0007669"/>
    <property type="project" value="UniProtKB-UniRule"/>
</dbReference>
<sequence length="1016" mass="111868">MQNKGIIKLFALLFGLVSIYQLSFTFKANQIEDAAKEAAIAKYAETEDDYQSKRSLEEVRYLDSLKTEKIKVGDKFESIDVYNLLGIAQYNYNEVENNAMNLGLDLKGGINVILQISVRDILKGLSDNSKDPLFNKALDDAEELQKNSQDSYLQSFFTAFDAIKGDTKLASPDIFANRSLSEEIKFDMSDDEVKGIIETKIDESIVSAFEVLRKRIDKFGVASPNIQRLGNTGRILLELPGAKDIERVKDLVTKTAQLQFWETYKAQEVLPYIMQVNQKLVEENKEKEVKEDVADVEEDQDETSDAIDDLTGQIETDSTNVADINPIGIQDYGRGGGVVGIFLKKDREKVLAHLNAAKNRTLLPAEMRYLKFAWGLQAEDSEYSELYALKGNREDEPRLSGAVITGADQDYDQVSRPAVSMQMDARGAKIWEEMTKEANQTDGNIAIVLDNIVYSAPGVTQAGGISGGRSQISGSFTLAEAVDLANVLRAGKLPASAEIVQADEVGPSLGQEAIDSGMLSFAIALVFVLLWMIFYYGKAGGFADIALLLNILLIFGVLASLGAVLTLPGIAGIVLTIGISVDANVLIFERIREELAKGKSQKESIKDGFSNALSSILDANITTGLTALILFVFGTGPIKGFATTLIIGILTSLFTAIFITRLLIDWYVNRGGNLDFATGITKNLFKNVNIDFLRKRKIAYIISGALIIVSLGSLFTTGLDQGIDFVGGRTYQVRFEQDMSVEEVKSDLHAVFESAEVKTIGAPNQLKISTKYKVEDSSIEADEEVQSMLFKALQKYLPAGMTYTEFLDGSGDKKIGKMLSSKVSPTIADDIQKSSVWAILGSLVVVFLYILFRFKKWQFSLGAVAAVFHDVLIVMGIYSLTWRFMPFSMEIDQTFIAAILTVIGYSLNDTVVVFDRIREYFNENLGWDFDTTINKSINSTISRTLNTSLTTLVVLLAMFIFGADSLKDLLFALILGVIVGTYSSVFIATPIMYDTAKKGNATDALKNKVKEVEEEA</sequence>
<dbReference type="Gene3D" id="3.30.1360.200">
    <property type="match status" value="1"/>
</dbReference>
<feature type="transmembrane region" description="Helical" evidence="9">
    <location>
        <begin position="894"/>
        <end position="914"/>
    </location>
</feature>
<reference evidence="14 15" key="1">
    <citation type="submission" date="2019-12" db="EMBL/GenBank/DDBJ databases">
        <authorList>
            <person name="Li J."/>
        </authorList>
    </citation>
    <scope>NUCLEOTIDE SEQUENCE [LARGE SCALE GENOMIC DNA]</scope>
    <source>
        <strain evidence="14 15">HL2-2</strain>
    </source>
</reference>
<feature type="transmembrane region" description="Helical" evidence="9">
    <location>
        <begin position="859"/>
        <end position="882"/>
    </location>
</feature>
<feature type="transmembrane region" description="Helical" evidence="9">
    <location>
        <begin position="834"/>
        <end position="852"/>
    </location>
</feature>
<evidence type="ECO:0000259" key="12">
    <source>
        <dbReference type="Pfam" id="PF21760"/>
    </source>
</evidence>
<dbReference type="Gene3D" id="1.20.1640.10">
    <property type="entry name" value="Multidrug efflux transporter AcrB transmembrane domain"/>
    <property type="match status" value="2"/>
</dbReference>
<name>A0A6L6UAR6_9FLAO</name>
<dbReference type="FunFam" id="1.20.1640.10:FF:000004">
    <property type="entry name" value="Protein translocase subunit SecD"/>
    <property type="match status" value="1"/>
</dbReference>
<feature type="transmembrane region" description="Helical" evidence="9">
    <location>
        <begin position="517"/>
        <end position="536"/>
    </location>
</feature>
<dbReference type="InterPro" id="IPR055344">
    <property type="entry name" value="SecD_SecF_C_bact"/>
</dbReference>
<gene>
    <name evidence="10" type="primary">secF</name>
    <name evidence="9" type="synonym">secD</name>
    <name evidence="14" type="ORF">GN138_13475</name>
</gene>
<dbReference type="PANTHER" id="PTHR30081">
    <property type="entry name" value="PROTEIN-EXPORT MEMBRANE PROTEIN SEC"/>
    <property type="match status" value="1"/>
</dbReference>
<comment type="subunit">
    <text evidence="9">Forms a complex with SecF. Part of the essential Sec protein translocation apparatus which comprises SecA, SecYEG and auxiliary proteins SecDF. Other proteins may also be involved.</text>
</comment>
<feature type="transmembrane region" description="Helical" evidence="9">
    <location>
        <begin position="609"/>
        <end position="634"/>
    </location>
</feature>
<feature type="transmembrane region" description="Helical" evidence="9">
    <location>
        <begin position="570"/>
        <end position="588"/>
    </location>
</feature>
<dbReference type="InterPro" id="IPR054384">
    <property type="entry name" value="SecDF_P1_head"/>
</dbReference>
<dbReference type="InterPro" id="IPR022645">
    <property type="entry name" value="SecD/SecF_bac"/>
</dbReference>
<dbReference type="InterPro" id="IPR022646">
    <property type="entry name" value="SecD/SecF_CS"/>
</dbReference>
<comment type="subunit">
    <text evidence="10">Forms a complex with SecD. Part of the essential Sec protein translocation apparatus which comprises SecA, SecYEG and auxiliary proteins SecDF. Other proteins may also be involved.</text>
</comment>
<evidence type="ECO:0000256" key="8">
    <source>
        <dbReference type="ARBA" id="ARBA00023136"/>
    </source>
</evidence>
<organism evidence="14 15">
    <name type="scientific">Winogradskyella endarachnes</name>
    <dbReference type="NCBI Taxonomy" id="2681965"/>
    <lineage>
        <taxon>Bacteria</taxon>
        <taxon>Pseudomonadati</taxon>
        <taxon>Bacteroidota</taxon>
        <taxon>Flavobacteriia</taxon>
        <taxon>Flavobacteriales</taxon>
        <taxon>Flavobacteriaceae</taxon>
        <taxon>Winogradskyella</taxon>
    </lineage>
</organism>
<comment type="function">
    <text evidence="9">Part of the Sec protein translocase complex. Interacts with the SecYEG preprotein conducting channel. SecDF uses the proton motive force (PMF) to complete protein translocation after the ATP-dependent function of SecA.</text>
</comment>
<dbReference type="GO" id="GO:0043952">
    <property type="term" value="P:protein transport by the Sec complex"/>
    <property type="evidence" value="ECO:0007669"/>
    <property type="project" value="UniProtKB-UniRule"/>
</dbReference>
<evidence type="ECO:0000256" key="7">
    <source>
        <dbReference type="ARBA" id="ARBA00023010"/>
    </source>
</evidence>
<dbReference type="InterPro" id="IPR005791">
    <property type="entry name" value="SecD"/>
</dbReference>
<comment type="caution">
    <text evidence="14">The sequence shown here is derived from an EMBL/GenBank/DDBJ whole genome shotgun (WGS) entry which is preliminary data.</text>
</comment>
<feature type="domain" description="Protein export membrane protein SecD/SecF C-terminal" evidence="11">
    <location>
        <begin position="496"/>
        <end position="669"/>
    </location>
</feature>
<feature type="transmembrane region" description="Helical" evidence="9">
    <location>
        <begin position="969"/>
        <end position="988"/>
    </location>
</feature>
<dbReference type="NCBIfam" id="NF009585">
    <property type="entry name" value="PRK13024.1-5"/>
    <property type="match status" value="1"/>
</dbReference>
<feature type="transmembrane region" description="Helical" evidence="9">
    <location>
        <begin position="945"/>
        <end position="963"/>
    </location>
</feature>
<dbReference type="NCBIfam" id="TIGR00966">
    <property type="entry name" value="transloc_SecF"/>
    <property type="match status" value="1"/>
</dbReference>
<protein>
    <recommendedName>
        <fullName evidence="9 10">Multifunctional fusion protein</fullName>
    </recommendedName>
    <domain>
        <recommendedName>
            <fullName evidence="9">Protein translocase subunit SecD</fullName>
        </recommendedName>
    </domain>
    <domain>
        <recommendedName>
            <fullName evidence="10">Protein-export membrane protein SecF</fullName>
        </recommendedName>
    </domain>
</protein>
<dbReference type="NCBIfam" id="TIGR01129">
    <property type="entry name" value="secD"/>
    <property type="match status" value="1"/>
</dbReference>
<comment type="subcellular location">
    <subcellularLocation>
        <location evidence="1 9">Cell membrane</location>
        <topology evidence="1 9">Multi-pass membrane protein</topology>
    </subcellularLocation>
</comment>
<dbReference type="GO" id="GO:0005886">
    <property type="term" value="C:plasma membrane"/>
    <property type="evidence" value="ECO:0007669"/>
    <property type="project" value="UniProtKB-SubCell"/>
</dbReference>
<dbReference type="RefSeq" id="WP_157364534.1">
    <property type="nucleotide sequence ID" value="NZ_WOWS01000006.1"/>
</dbReference>
<evidence type="ECO:0000256" key="5">
    <source>
        <dbReference type="ARBA" id="ARBA00022927"/>
    </source>
</evidence>
<dbReference type="NCBIfam" id="TIGR00916">
    <property type="entry name" value="2A0604s01"/>
    <property type="match status" value="2"/>
</dbReference>
<evidence type="ECO:0000259" key="13">
    <source>
        <dbReference type="Pfam" id="PF22599"/>
    </source>
</evidence>
<feature type="domain" description="Protein translocase subunit SecDF P1" evidence="12">
    <location>
        <begin position="208"/>
        <end position="262"/>
    </location>
</feature>
<evidence type="ECO:0000256" key="10">
    <source>
        <dbReference type="HAMAP-Rule" id="MF_01464"/>
    </source>
</evidence>
<keyword evidence="8 9" id="KW-0472">Membrane</keyword>
<dbReference type="GO" id="GO:0015450">
    <property type="term" value="F:protein-transporting ATPase activity"/>
    <property type="evidence" value="ECO:0007669"/>
    <property type="project" value="InterPro"/>
</dbReference>
<evidence type="ECO:0000256" key="2">
    <source>
        <dbReference type="ARBA" id="ARBA00022448"/>
    </source>
</evidence>
<evidence type="ECO:0000256" key="9">
    <source>
        <dbReference type="HAMAP-Rule" id="MF_01463"/>
    </source>
</evidence>
<dbReference type="Pfam" id="PF02355">
    <property type="entry name" value="SecD_SecF_C"/>
    <property type="match status" value="2"/>
</dbReference>
<evidence type="ECO:0000259" key="11">
    <source>
        <dbReference type="Pfam" id="PF02355"/>
    </source>
</evidence>
<evidence type="ECO:0000256" key="6">
    <source>
        <dbReference type="ARBA" id="ARBA00022989"/>
    </source>
</evidence>
<comment type="similarity">
    <text evidence="9">Belongs to the SecD/SecF family. SecD subfamily.</text>
</comment>
<dbReference type="InterPro" id="IPR048631">
    <property type="entry name" value="SecD_1st"/>
</dbReference>
<keyword evidence="6 9" id="KW-1133">Transmembrane helix</keyword>
<comment type="caution">
    <text evidence="9">Lacks conserved residue(s) required for the propagation of feature annotation.</text>
</comment>
<dbReference type="Gene3D" id="3.30.70.3220">
    <property type="match status" value="1"/>
</dbReference>
<dbReference type="Proteomes" id="UP000478208">
    <property type="component" value="Unassembled WGS sequence"/>
</dbReference>
<dbReference type="EMBL" id="WOWS01000006">
    <property type="protein sequence ID" value="MUU79461.1"/>
    <property type="molecule type" value="Genomic_DNA"/>
</dbReference>